<protein>
    <recommendedName>
        <fullName evidence="4">WxL domain-containing protein</fullName>
    </recommendedName>
</protein>
<keyword evidence="3" id="KW-1185">Reference proteome</keyword>
<accession>A0AAU9DPV6</accession>
<evidence type="ECO:0008006" key="4">
    <source>
        <dbReference type="Google" id="ProtNLM"/>
    </source>
</evidence>
<evidence type="ECO:0000256" key="1">
    <source>
        <dbReference type="SAM" id="SignalP"/>
    </source>
</evidence>
<reference evidence="2 3" key="1">
    <citation type="journal article" date="2023" name="Microbiol. Spectr.">
        <title>Symbiosis of Carpenter Bees with Uncharacterized Lactic Acid Bacteria Showing NAD Auxotrophy.</title>
        <authorList>
            <person name="Kawasaki S."/>
            <person name="Ozawa K."/>
            <person name="Mori T."/>
            <person name="Yamamoto A."/>
            <person name="Ito M."/>
            <person name="Ohkuma M."/>
            <person name="Sakamoto M."/>
            <person name="Matsutani M."/>
        </authorList>
    </citation>
    <scope>NUCLEOTIDE SEQUENCE [LARGE SCALE GENOMIC DNA]</scope>
    <source>
        <strain evidence="2 3">XA3</strain>
    </source>
</reference>
<feature type="signal peptide" evidence="1">
    <location>
        <begin position="1"/>
        <end position="17"/>
    </location>
</feature>
<evidence type="ECO:0000313" key="2">
    <source>
        <dbReference type="EMBL" id="BDR57859.1"/>
    </source>
</evidence>
<dbReference type="KEGG" id="xap:XA3_03000"/>
<evidence type="ECO:0000313" key="3">
    <source>
        <dbReference type="Proteomes" id="UP001321861"/>
    </source>
</evidence>
<dbReference type="InterPro" id="IPR005046">
    <property type="entry name" value="DUF285"/>
</dbReference>
<feature type="chain" id="PRO_5043325315" description="WxL domain-containing protein" evidence="1">
    <location>
        <begin position="18"/>
        <end position="1004"/>
    </location>
</feature>
<dbReference type="AlphaFoldDB" id="A0AAU9DPV6"/>
<proteinExistence type="predicted"/>
<dbReference type="RefSeq" id="WP_317635791.1">
    <property type="nucleotide sequence ID" value="NZ_AP026802.1"/>
</dbReference>
<keyword evidence="1" id="KW-0732">Signal</keyword>
<name>A0AAU9DPV6_9LACO</name>
<dbReference type="EMBL" id="AP026802">
    <property type="protein sequence ID" value="BDR57859.1"/>
    <property type="molecule type" value="Genomic_DNA"/>
</dbReference>
<dbReference type="Pfam" id="PF03382">
    <property type="entry name" value="DUF285"/>
    <property type="match status" value="1"/>
</dbReference>
<sequence>MILILLGLVLKSESVNATQGPLPTFPNVSTDLTTLISDKYKFNPIKFINLYDTQYMEINPTVSDTINCAIKPYTYDLSANIDNGTSNPSDPTYPGNPMNPMGPSYYMMERDQNSHESIPELGNTGGMKAVFTYDVSFDDGAGHLSHENVTAEVVAPDMTDWIVVGPYGSVYCHTSTAYSAGAMVKLTFRGIPKTGHLTFGGLVMGHSANIHWIESNPLGFTKIYTRSDTVLQNDDSMANSDLNLSVPIGAYVGNPQQSQLTGIYEIPGDVLEVNLWVSDDLGGNNGQRLLHGFMPNSLVKFGKQQGSDFEKVGNYETAINQNPLSPLLVPLDSPQPFANPVIQPLGSLQPFGNSVIEPRKVRSLYTIKNKVATPSSSSDYLSKYQIDDDLSSAWKVDASTISITDEQGTDATGKFSVTVDSNNHLLIAAKAASLSSASFYGHTYTYEINGPLNPETADTWQNDLQQTNGYQFSLGYPNIAKLTKQVGTNPPEISESEKVNNRVFVFKPSLHIPQRTFSRLDLPYNGGAATFYAETLTDPDYLDIYLTYRDTNGVMKTQPWNLQNPTTMVQNRLKLTDSGILFNWSAKFPADFDGSINQTAIVTLKDQEGVKVTDYLYYNLWWQIEGDALAIYPHELNAEVDAPNGQWPWEDQYRKIKSIKIKPGVTAKKSLSHLFSGLLYAESIQGLENLDTSNVENFNTMFSLGLRMETLDLSSLNTTKATSMVGFMNLCGAKNVIFGPNFDTTNVTDFRRFFANVGLNEIDLSKFKISNSASTTGMLSDNKQIWKLTLGPNSKLSADAGLHSPTEGELFTDQADPTVKWYPTSTNWREVKESEGGSAHKPKGDLITAAQILADSKTRTDRRTYVFDQTGKQSLTITGNPDFGTYTRGQKESSQMELQMTNNKNGKNGKNWEISAAMTKPFHLTDDPTKVVTGDPLSINVINRNKVTKLSSAVQKVYDGTSTDLYRDEETIPFTLIFETDPANFPARGIYTSELTFTIVNETP</sequence>
<organism evidence="2 3">
    <name type="scientific">Xylocopilactobacillus apicola</name>
    <dbReference type="NCBI Taxonomy" id="2932184"/>
    <lineage>
        <taxon>Bacteria</taxon>
        <taxon>Bacillati</taxon>
        <taxon>Bacillota</taxon>
        <taxon>Bacilli</taxon>
        <taxon>Lactobacillales</taxon>
        <taxon>Lactobacillaceae</taxon>
        <taxon>Xylocopilactobacillus</taxon>
    </lineage>
</organism>
<dbReference type="Proteomes" id="UP001321861">
    <property type="component" value="Chromosome"/>
</dbReference>
<gene>
    <name evidence="2" type="ORF">XA3_03000</name>
</gene>